<evidence type="ECO:0008006" key="4">
    <source>
        <dbReference type="Google" id="ProtNLM"/>
    </source>
</evidence>
<accession>A0ABT1MEM1</accession>
<evidence type="ECO:0000313" key="2">
    <source>
        <dbReference type="EMBL" id="MCP9276222.1"/>
    </source>
</evidence>
<evidence type="ECO:0000313" key="3">
    <source>
        <dbReference type="Proteomes" id="UP001651690"/>
    </source>
</evidence>
<dbReference type="RefSeq" id="WP_255064165.1">
    <property type="nucleotide sequence ID" value="NZ_JANDBD010000015.1"/>
</dbReference>
<dbReference type="PROSITE" id="PS51257">
    <property type="entry name" value="PROKAR_LIPOPROTEIN"/>
    <property type="match status" value="1"/>
</dbReference>
<protein>
    <recommendedName>
        <fullName evidence="4">DUF5642 domain-containing protein</fullName>
    </recommendedName>
</protein>
<comment type="caution">
    <text evidence="2">The sequence shown here is derived from an EMBL/GenBank/DDBJ whole genome shotgun (WGS) entry which is preliminary data.</text>
</comment>
<keyword evidence="3" id="KW-1185">Reference proteome</keyword>
<name>A0ABT1MEM1_9MYCO</name>
<proteinExistence type="predicted"/>
<reference evidence="2 3" key="1">
    <citation type="submission" date="2022-06" db="EMBL/GenBank/DDBJ databases">
        <title>Mycolicibacterium sp. CAU 1645 isolated from seawater.</title>
        <authorList>
            <person name="Kim W."/>
        </authorList>
    </citation>
    <scope>NUCLEOTIDE SEQUENCE [LARGE SCALE GENOMIC DNA]</scope>
    <source>
        <strain evidence="2 3">CAU 1645</strain>
    </source>
</reference>
<feature type="region of interest" description="Disordered" evidence="1">
    <location>
        <begin position="51"/>
        <end position="70"/>
    </location>
</feature>
<dbReference type="EMBL" id="JANDBD010000015">
    <property type="protein sequence ID" value="MCP9276222.1"/>
    <property type="molecule type" value="Genomic_DNA"/>
</dbReference>
<dbReference type="Proteomes" id="UP001651690">
    <property type="component" value="Unassembled WGS sequence"/>
</dbReference>
<gene>
    <name evidence="2" type="ORF">NM203_28945</name>
</gene>
<sequence>MKATLLALVVLLSGCTVVAGTPVWRGARLEQALLTAADFPPGVQFDRIVEAPDRPDGQGGPPAMLSRPEGCSDGLTRVIERSAERGPGSAEKYVVAYDGARMVMTVLSWNLDMAALAAVADRCAAYETYFDAAAQGIPVTTTRIDGPRPDALVYEQAMDLSGLRSNVFFSFENVGDSAVFGIAFPTVNPAIAVKGMLPQTFLDVAEKQAQRLEPR</sequence>
<evidence type="ECO:0000256" key="1">
    <source>
        <dbReference type="SAM" id="MobiDB-lite"/>
    </source>
</evidence>
<organism evidence="2 3">
    <name type="scientific">Mycolicibacterium arenosum</name>
    <dbReference type="NCBI Taxonomy" id="2952157"/>
    <lineage>
        <taxon>Bacteria</taxon>
        <taxon>Bacillati</taxon>
        <taxon>Actinomycetota</taxon>
        <taxon>Actinomycetes</taxon>
        <taxon>Mycobacteriales</taxon>
        <taxon>Mycobacteriaceae</taxon>
        <taxon>Mycolicibacterium</taxon>
    </lineage>
</organism>